<evidence type="ECO:0000256" key="1">
    <source>
        <dbReference type="SAM" id="SignalP"/>
    </source>
</evidence>
<keyword evidence="1" id="KW-0732">Signal</keyword>
<sequence>MKKIFSLLLVISIVTLGVHANEKESLKVRGLIHAGVGGINSVNFTVPGVSSAIGGSVEVPLNVSAKWNVNVGLDFNYKYVTDQYVSISDAVAENNWTANMKHNMFFINVPVVFSYDFNIASNALLRLGFGVQYQQYLGGKSFCELDGETTSFLPTESHNLKNGALYGQLLGMYSNAGGLLQLGFLIDDVYVGVTYDAFFEGLGNWGYVGTVGARVGYRF</sequence>
<evidence type="ECO:0008006" key="4">
    <source>
        <dbReference type="Google" id="ProtNLM"/>
    </source>
</evidence>
<proteinExistence type="predicted"/>
<gene>
    <name evidence="2" type="ORF">IAA73_01035</name>
</gene>
<evidence type="ECO:0000313" key="3">
    <source>
        <dbReference type="Proteomes" id="UP000823641"/>
    </source>
</evidence>
<organism evidence="2 3">
    <name type="scientific">Candidatus Gallipaludibacter merdavium</name>
    <dbReference type="NCBI Taxonomy" id="2840839"/>
    <lineage>
        <taxon>Bacteria</taxon>
        <taxon>Pseudomonadati</taxon>
        <taxon>Bacteroidota</taxon>
        <taxon>Bacteroidia</taxon>
        <taxon>Bacteroidales</taxon>
        <taxon>Candidatus Gallipaludibacter</taxon>
    </lineage>
</organism>
<protein>
    <recommendedName>
        <fullName evidence="4">Outer membrane protein beta-barrel domain-containing protein</fullName>
    </recommendedName>
</protein>
<dbReference type="EMBL" id="JADIMG010000006">
    <property type="protein sequence ID" value="MBO8458910.1"/>
    <property type="molecule type" value="Genomic_DNA"/>
</dbReference>
<name>A0A9D9HS71_9BACT</name>
<feature type="signal peptide" evidence="1">
    <location>
        <begin position="1"/>
        <end position="20"/>
    </location>
</feature>
<evidence type="ECO:0000313" key="2">
    <source>
        <dbReference type="EMBL" id="MBO8458910.1"/>
    </source>
</evidence>
<reference evidence="2" key="1">
    <citation type="submission" date="2020-10" db="EMBL/GenBank/DDBJ databases">
        <authorList>
            <person name="Gilroy R."/>
        </authorList>
    </citation>
    <scope>NUCLEOTIDE SEQUENCE</scope>
    <source>
        <strain evidence="2">G3-3990</strain>
    </source>
</reference>
<dbReference type="AlphaFoldDB" id="A0A9D9HS71"/>
<reference evidence="2" key="2">
    <citation type="journal article" date="2021" name="PeerJ">
        <title>Extensive microbial diversity within the chicken gut microbiome revealed by metagenomics and culture.</title>
        <authorList>
            <person name="Gilroy R."/>
            <person name="Ravi A."/>
            <person name="Getino M."/>
            <person name="Pursley I."/>
            <person name="Horton D.L."/>
            <person name="Alikhan N.F."/>
            <person name="Baker D."/>
            <person name="Gharbi K."/>
            <person name="Hall N."/>
            <person name="Watson M."/>
            <person name="Adriaenssens E.M."/>
            <person name="Foster-Nyarko E."/>
            <person name="Jarju S."/>
            <person name="Secka A."/>
            <person name="Antonio M."/>
            <person name="Oren A."/>
            <person name="Chaudhuri R.R."/>
            <person name="La Ragione R."/>
            <person name="Hildebrand F."/>
            <person name="Pallen M.J."/>
        </authorList>
    </citation>
    <scope>NUCLEOTIDE SEQUENCE</scope>
    <source>
        <strain evidence="2">G3-3990</strain>
    </source>
</reference>
<feature type="chain" id="PRO_5039106889" description="Outer membrane protein beta-barrel domain-containing protein" evidence="1">
    <location>
        <begin position="21"/>
        <end position="219"/>
    </location>
</feature>
<accession>A0A9D9HS71</accession>
<comment type="caution">
    <text evidence="2">The sequence shown here is derived from an EMBL/GenBank/DDBJ whole genome shotgun (WGS) entry which is preliminary data.</text>
</comment>
<dbReference type="Proteomes" id="UP000823641">
    <property type="component" value="Unassembled WGS sequence"/>
</dbReference>